<name>A0A0F9EFN1_9ZZZZ</name>
<dbReference type="InterPro" id="IPR031309">
    <property type="entry name" value="Ribosomal_uL5_C"/>
</dbReference>
<evidence type="ECO:0000259" key="2">
    <source>
        <dbReference type="Pfam" id="PF00673"/>
    </source>
</evidence>
<sequence>MTFKTRTAAATAAVSIMLGSGAAMAQQSGLVNVSVDDNTVQVPVSVAANVCDVDVNVLSDLVGSDESACTIDQETAANSNSPMLQSAAKAAGKTDKINDKLDDRTEKLEDRAEKLTDKADKRADKAADKIEKARGMDIIVTTTAKTDDEARELLRLFGFPFIGHTAEQKEAA</sequence>
<feature type="region of interest" description="Disordered" evidence="1">
    <location>
        <begin position="79"/>
        <end position="105"/>
    </location>
</feature>
<feature type="compositionally biased region" description="Basic and acidic residues" evidence="1">
    <location>
        <begin position="92"/>
        <end position="105"/>
    </location>
</feature>
<evidence type="ECO:0000313" key="3">
    <source>
        <dbReference type="EMBL" id="KKL65076.1"/>
    </source>
</evidence>
<dbReference type="Pfam" id="PF00673">
    <property type="entry name" value="Ribosomal_L5_C"/>
    <property type="match status" value="1"/>
</dbReference>
<dbReference type="EMBL" id="LAZR01027647">
    <property type="protein sequence ID" value="KKL65076.1"/>
    <property type="molecule type" value="Genomic_DNA"/>
</dbReference>
<proteinExistence type="predicted"/>
<gene>
    <name evidence="3" type="ORF">LCGC14_2158580</name>
</gene>
<accession>A0A0F9EFN1</accession>
<dbReference type="InterPro" id="IPR022803">
    <property type="entry name" value="Ribosomal_uL5_dom_sf"/>
</dbReference>
<comment type="caution">
    <text evidence="3">The sequence shown here is derived from an EMBL/GenBank/DDBJ whole genome shotgun (WGS) entry which is preliminary data.</text>
</comment>
<evidence type="ECO:0000256" key="1">
    <source>
        <dbReference type="SAM" id="MobiDB-lite"/>
    </source>
</evidence>
<reference evidence="3" key="1">
    <citation type="journal article" date="2015" name="Nature">
        <title>Complex archaea that bridge the gap between prokaryotes and eukaryotes.</title>
        <authorList>
            <person name="Spang A."/>
            <person name="Saw J.H."/>
            <person name="Jorgensen S.L."/>
            <person name="Zaremba-Niedzwiedzka K."/>
            <person name="Martijn J."/>
            <person name="Lind A.E."/>
            <person name="van Eijk R."/>
            <person name="Schleper C."/>
            <person name="Guy L."/>
            <person name="Ettema T.J."/>
        </authorList>
    </citation>
    <scope>NUCLEOTIDE SEQUENCE</scope>
</reference>
<dbReference type="SUPFAM" id="SSF55282">
    <property type="entry name" value="RL5-like"/>
    <property type="match status" value="1"/>
</dbReference>
<dbReference type="AlphaFoldDB" id="A0A0F9EFN1"/>
<organism evidence="3">
    <name type="scientific">marine sediment metagenome</name>
    <dbReference type="NCBI Taxonomy" id="412755"/>
    <lineage>
        <taxon>unclassified sequences</taxon>
        <taxon>metagenomes</taxon>
        <taxon>ecological metagenomes</taxon>
    </lineage>
</organism>
<protein>
    <recommendedName>
        <fullName evidence="2">Large ribosomal subunit protein uL5 C-terminal domain-containing protein</fullName>
    </recommendedName>
</protein>
<dbReference type="Gene3D" id="3.30.1440.10">
    <property type="match status" value="1"/>
</dbReference>
<feature type="domain" description="Large ribosomal subunit protein uL5 C-terminal" evidence="2">
    <location>
        <begin position="127"/>
        <end position="161"/>
    </location>
</feature>